<evidence type="ECO:0000256" key="4">
    <source>
        <dbReference type="ARBA" id="ARBA00022679"/>
    </source>
</evidence>
<keyword evidence="5" id="KW-0777">Teichoic acid biosynthesis</keyword>
<evidence type="ECO:0000313" key="9">
    <source>
        <dbReference type="Proteomes" id="UP001589707"/>
    </source>
</evidence>
<dbReference type="InterPro" id="IPR051612">
    <property type="entry name" value="Teichoic_Acid_Biosynth"/>
</dbReference>
<sequence>MNLRHAASSKLNTLRNRLAGREQGGRRLVSRRLRSDLRPEADLLVRISELETSRVTHPDVSIIIAAYNVEDYLADAVESARRQTLRNVEILIVDDHSTDGTLDAAVELSDADDRVRVLRTEENSGGPGVPRNLGIKAARAPYFMFLDGDDTLEPHACKVLLEEAERTCADLVVGRSVRFHVSTGKAHHWYGALFSERRTVSSIDEFPELFNDTIAAGKLYRREFTVRAQNWLLEGVHYEDLVFTARAYAEAGTIAIVPATTYLWHVYPEDERKSITAQRDDLRNLEHRLAALDRVDASIAAADCPRMRDEVKRKFLKHDARIYLNQALSADDAWLTRVCELIRPRLESYSDADWQLIDVWQHLVYGSVLSGNLEGIRQAIQFTTRRSTIAGRSIIRDGKRYWQPAGCPPALPKDGTRAAQLLDITDTLIWQVPPRAVRPRHTATGVTVGDRVVEIRGTSDSLEHWYSGAVDHQLIIRLRRQGIEYAVPLHFDTTDEGMTTWTARWVLPKRMPSLRPQIWDLYFESSDDLFRTRCSLLVNGFDPAGVPQFSSPGAVGTAFDRRYEWYRTGGDHLAMKLGAAAGRRRTVDLAISGAAAGGRSLGKWAGRATDRFSLAYVYRQLRRLPIDSTAVLCESMLGSSAWDSPRYIAEELTRRQSDLTVYWVYRGQKPPKLPDRFHPVRRWSPEYLRLAATAKYIVDNQTLPVFFRKRPGQTYLQTWHGIPLKTMGLDSPEIKYSFQANREKFIERAAAWDGLVSPSPYFEKTFVQAYRYSGVLIRGGTPRNDVLIREAAEREKYKRKLGLPLDRTIVLYAPTFRSTATNPRAIRPRDVVDLEEWSRQRRRDSYLLVRAHYLDKVSIPASMAHIALDVSKYPNVNDLYLAADLLVTDYSSVMFDYAALRRPIVLFPYDYDSYVNDERGTYVDILDYAPGPVVRTFDELIDVVPSAATDDTVDTPEYRRFVENLCGDEDGHATERAVTFLLEHGRKDKR</sequence>
<comment type="similarity">
    <text evidence="2">Belongs to the CDP-glycerol glycerophosphotransferase family.</text>
</comment>
<keyword evidence="6" id="KW-0472">Membrane</keyword>
<dbReference type="PANTHER" id="PTHR37316">
    <property type="entry name" value="TEICHOIC ACID GLYCEROL-PHOSPHATE PRIMASE"/>
    <property type="match status" value="1"/>
</dbReference>
<keyword evidence="9" id="KW-1185">Reference proteome</keyword>
<evidence type="ECO:0000313" key="8">
    <source>
        <dbReference type="EMBL" id="MFB9777267.1"/>
    </source>
</evidence>
<dbReference type="Proteomes" id="UP001589707">
    <property type="component" value="Unassembled WGS sequence"/>
</dbReference>
<organism evidence="8 9">
    <name type="scientific">Brevibacterium otitidis</name>
    <dbReference type="NCBI Taxonomy" id="53364"/>
    <lineage>
        <taxon>Bacteria</taxon>
        <taxon>Bacillati</taxon>
        <taxon>Actinomycetota</taxon>
        <taxon>Actinomycetes</taxon>
        <taxon>Micrococcales</taxon>
        <taxon>Brevibacteriaceae</taxon>
        <taxon>Brevibacterium</taxon>
    </lineage>
</organism>
<dbReference type="Gene3D" id="3.90.550.10">
    <property type="entry name" value="Spore Coat Polysaccharide Biosynthesis Protein SpsA, Chain A"/>
    <property type="match status" value="1"/>
</dbReference>
<dbReference type="Gene3D" id="3.40.50.11820">
    <property type="match status" value="1"/>
</dbReference>
<dbReference type="InterPro" id="IPR043148">
    <property type="entry name" value="TagF_C"/>
</dbReference>
<dbReference type="Gene3D" id="3.40.50.12580">
    <property type="match status" value="1"/>
</dbReference>
<dbReference type="CDD" id="cd00761">
    <property type="entry name" value="Glyco_tranf_GTA_type"/>
    <property type="match status" value="1"/>
</dbReference>
<name>A0ABV5X4A9_9MICO</name>
<dbReference type="RefSeq" id="WP_376841172.1">
    <property type="nucleotide sequence ID" value="NZ_JBHMAU010000074.1"/>
</dbReference>
<comment type="subcellular location">
    <subcellularLocation>
        <location evidence="1">Cell membrane</location>
        <topology evidence="1">Peripheral membrane protein</topology>
    </subcellularLocation>
</comment>
<gene>
    <name evidence="8" type="ORF">ACFFN1_12805</name>
</gene>
<accession>A0ABV5X4A9</accession>
<keyword evidence="4" id="KW-0808">Transferase</keyword>
<evidence type="ECO:0000256" key="1">
    <source>
        <dbReference type="ARBA" id="ARBA00004202"/>
    </source>
</evidence>
<keyword evidence="3" id="KW-1003">Cell membrane</keyword>
<feature type="domain" description="Glycosyltransferase 2-like" evidence="7">
    <location>
        <begin position="61"/>
        <end position="223"/>
    </location>
</feature>
<protein>
    <submittedName>
        <fullName evidence="8">CDP-glycerol glycerophosphotransferase family protein</fullName>
    </submittedName>
</protein>
<reference evidence="8 9" key="1">
    <citation type="submission" date="2024-09" db="EMBL/GenBank/DDBJ databases">
        <authorList>
            <person name="Sun Q."/>
            <person name="Mori K."/>
        </authorList>
    </citation>
    <scope>NUCLEOTIDE SEQUENCE [LARGE SCALE GENOMIC DNA]</scope>
    <source>
        <strain evidence="8 9">JCM 11683</strain>
    </source>
</reference>
<dbReference type="InterPro" id="IPR007554">
    <property type="entry name" value="Glycerophosphate_synth"/>
</dbReference>
<evidence type="ECO:0000256" key="2">
    <source>
        <dbReference type="ARBA" id="ARBA00010488"/>
    </source>
</evidence>
<evidence type="ECO:0000256" key="6">
    <source>
        <dbReference type="ARBA" id="ARBA00023136"/>
    </source>
</evidence>
<dbReference type="InterPro" id="IPR001173">
    <property type="entry name" value="Glyco_trans_2-like"/>
</dbReference>
<dbReference type="PANTHER" id="PTHR37316:SF3">
    <property type="entry name" value="TEICHOIC ACID GLYCEROL-PHOSPHATE TRANSFERASE"/>
    <property type="match status" value="1"/>
</dbReference>
<dbReference type="Pfam" id="PF00535">
    <property type="entry name" value="Glycos_transf_2"/>
    <property type="match status" value="1"/>
</dbReference>
<dbReference type="SUPFAM" id="SSF53448">
    <property type="entry name" value="Nucleotide-diphospho-sugar transferases"/>
    <property type="match status" value="1"/>
</dbReference>
<evidence type="ECO:0000256" key="3">
    <source>
        <dbReference type="ARBA" id="ARBA00022475"/>
    </source>
</evidence>
<comment type="caution">
    <text evidence="8">The sequence shown here is derived from an EMBL/GenBank/DDBJ whole genome shotgun (WGS) entry which is preliminary data.</text>
</comment>
<dbReference type="InterPro" id="IPR029044">
    <property type="entry name" value="Nucleotide-diphossugar_trans"/>
</dbReference>
<evidence type="ECO:0000256" key="5">
    <source>
        <dbReference type="ARBA" id="ARBA00022944"/>
    </source>
</evidence>
<dbReference type="EMBL" id="JBHMAU010000074">
    <property type="protein sequence ID" value="MFB9777267.1"/>
    <property type="molecule type" value="Genomic_DNA"/>
</dbReference>
<dbReference type="SUPFAM" id="SSF53756">
    <property type="entry name" value="UDP-Glycosyltransferase/glycogen phosphorylase"/>
    <property type="match status" value="1"/>
</dbReference>
<evidence type="ECO:0000259" key="7">
    <source>
        <dbReference type="Pfam" id="PF00535"/>
    </source>
</evidence>
<dbReference type="InterPro" id="IPR043149">
    <property type="entry name" value="TagF_N"/>
</dbReference>
<proteinExistence type="inferred from homology"/>
<dbReference type="Pfam" id="PF04464">
    <property type="entry name" value="Glyphos_transf"/>
    <property type="match status" value="1"/>
</dbReference>